<feature type="domain" description="SLH" evidence="3">
    <location>
        <begin position="609"/>
        <end position="671"/>
    </location>
</feature>
<feature type="chain" id="PRO_5046858553" evidence="2">
    <location>
        <begin position="23"/>
        <end position="739"/>
    </location>
</feature>
<dbReference type="InterPro" id="IPR032599">
    <property type="entry name" value="YcdB/YcdC_rep_domain"/>
</dbReference>
<dbReference type="Pfam" id="PF00395">
    <property type="entry name" value="SLH"/>
    <property type="match status" value="2"/>
</dbReference>
<evidence type="ECO:0000313" key="5">
    <source>
        <dbReference type="Proteomes" id="UP000681027"/>
    </source>
</evidence>
<sequence>MRSLRKLGILTLSTGLSIGILAPGVSATSLVKDHQNNVQIQIAQAEKVVTKNELIKKFREFLPQFNYLNDSDFHMGSGHHFPGDDTIRYDLSFHKKVNGKQEYGYVSFVGEQLEIENFNYQPANAVDALFPAKVTKEKAKEVAEAFLKKFPQSSEYQLLDFGLYDYFPSTQTLTEPISYSFSFERTKNKVPISDQQIHITVLGNGVVSNFYRSTKDIGSQSFDDVTKALPENKIISKIKEDVSIDLQYKIDFDYRTGDRHVNLVYHPTSDVLSVHALSGEWQTANGFSAELPKEKKIELISAQPLGPKQTNFSLEEAKALAETLLKVDSNDIKLRIESINEEKNHNGQEIINIQYMYEYRNGGSGTNLELDKHTGDIIQYNDLKRDVLENKKGSHTISSKEALEQAVKYLKQYSPSYLHNYAMPLGEANFEDERGIYHFIFPRVENDILVNGDHIFVSVYADGSLNSLNVNRSDIKNWPSTDKVVPKEKAEAKFFEQLSLNLQYVKEGSGQNKDHYRLVYTPVFNKNPYSFLDANKGEWNSVVNKKNRQVISHPSAKEELNYLINAGILDIEDVKTFNPDASITKGAAIEMITKSLTRIHDGFPGQKNKSQSFKNIPPEHPLYQVIERAVTLGILDKEKDTFNPDEHLTREELAVWYIRALQLDQAAKNQGIYQLKFADAKDVQPENIGFVALAHSLNLLSANKNNFNPDQKVTYAQLAVSNVRLAHEFYKKGIEIHYY</sequence>
<accession>A0ABS5NSS8</accession>
<name>A0ABS5NSS8_9BACI</name>
<dbReference type="Proteomes" id="UP000681027">
    <property type="component" value="Unassembled WGS sequence"/>
</dbReference>
<evidence type="ECO:0000313" key="4">
    <source>
        <dbReference type="EMBL" id="MBS4190448.1"/>
    </source>
</evidence>
<protein>
    <submittedName>
        <fullName evidence="4">S-layer homology domain-containing protein</fullName>
    </submittedName>
</protein>
<dbReference type="PROSITE" id="PS51272">
    <property type="entry name" value="SLH"/>
    <property type="match status" value="1"/>
</dbReference>
<reference evidence="4 5" key="1">
    <citation type="submission" date="2021-05" db="EMBL/GenBank/DDBJ databases">
        <title>Novel Bacillus species.</title>
        <authorList>
            <person name="Liu G."/>
        </authorList>
    </citation>
    <scope>NUCLEOTIDE SEQUENCE [LARGE SCALE GENOMIC DNA]</scope>
    <source>
        <strain evidence="4 5">FJAT-49705</strain>
    </source>
</reference>
<keyword evidence="5" id="KW-1185">Reference proteome</keyword>
<dbReference type="Pfam" id="PF16244">
    <property type="entry name" value="DUF4901"/>
    <property type="match status" value="1"/>
</dbReference>
<evidence type="ECO:0000256" key="2">
    <source>
        <dbReference type="SAM" id="SignalP"/>
    </source>
</evidence>
<evidence type="ECO:0000259" key="3">
    <source>
        <dbReference type="PROSITE" id="PS51272"/>
    </source>
</evidence>
<comment type="caution">
    <text evidence="4">The sequence shown here is derived from an EMBL/GenBank/DDBJ whole genome shotgun (WGS) entry which is preliminary data.</text>
</comment>
<proteinExistence type="predicted"/>
<dbReference type="RefSeq" id="WP_213101896.1">
    <property type="nucleotide sequence ID" value="NZ_JAGYPM010000002.1"/>
</dbReference>
<gene>
    <name evidence="4" type="ORF">KHA94_09625</name>
</gene>
<organism evidence="4 5">
    <name type="scientific">Cytobacillus citreus</name>
    <dbReference type="NCBI Taxonomy" id="2833586"/>
    <lineage>
        <taxon>Bacteria</taxon>
        <taxon>Bacillati</taxon>
        <taxon>Bacillota</taxon>
        <taxon>Bacilli</taxon>
        <taxon>Bacillales</taxon>
        <taxon>Bacillaceae</taxon>
        <taxon>Cytobacillus</taxon>
    </lineage>
</organism>
<evidence type="ECO:0000256" key="1">
    <source>
        <dbReference type="ARBA" id="ARBA00022729"/>
    </source>
</evidence>
<keyword evidence="1 2" id="KW-0732">Signal</keyword>
<dbReference type="InterPro" id="IPR001119">
    <property type="entry name" value="SLH_dom"/>
</dbReference>
<feature type="signal peptide" evidence="2">
    <location>
        <begin position="1"/>
        <end position="22"/>
    </location>
</feature>
<dbReference type="EMBL" id="JAGYPM010000002">
    <property type="protein sequence ID" value="MBS4190448.1"/>
    <property type="molecule type" value="Genomic_DNA"/>
</dbReference>